<evidence type="ECO:0000256" key="1">
    <source>
        <dbReference type="SAM" id="MobiDB-lite"/>
    </source>
</evidence>
<gene>
    <name evidence="2" type="ORF">JCM9140_2766</name>
</gene>
<name>W4Q3Z7_9BACI</name>
<feature type="region of interest" description="Disordered" evidence="1">
    <location>
        <begin position="40"/>
        <end position="66"/>
    </location>
</feature>
<accession>W4Q3Z7</accession>
<feature type="compositionally biased region" description="Basic and acidic residues" evidence="1">
    <location>
        <begin position="43"/>
        <end position="60"/>
    </location>
</feature>
<dbReference type="OrthoDB" id="2665474at2"/>
<evidence type="ECO:0000313" key="3">
    <source>
        <dbReference type="Proteomes" id="UP000018890"/>
    </source>
</evidence>
<comment type="caution">
    <text evidence="2">The sequence shown here is derived from an EMBL/GenBank/DDBJ whole genome shotgun (WGS) entry which is preliminary data.</text>
</comment>
<reference evidence="2" key="1">
    <citation type="journal article" date="2014" name="Genome Announc.">
        <title>Draft Genome Sequences of Three Alkaliphilic Bacillus Strains, Bacillus wakoensis JCM 9140T, Bacillus akibai JCM 9157T, and Bacillus hemicellulosilyticus JCM 9152T.</title>
        <authorList>
            <person name="Yuki M."/>
            <person name="Oshima K."/>
            <person name="Suda W."/>
            <person name="Oshida Y."/>
            <person name="Kitamura K."/>
            <person name="Iida T."/>
            <person name="Hattori M."/>
            <person name="Ohkuma M."/>
        </authorList>
    </citation>
    <scope>NUCLEOTIDE SEQUENCE [LARGE SCALE GENOMIC DNA]</scope>
    <source>
        <strain evidence="2">JCM 9140</strain>
    </source>
</reference>
<organism evidence="2 3">
    <name type="scientific">Halalkalibacter wakoensis JCM 9140</name>
    <dbReference type="NCBI Taxonomy" id="1236970"/>
    <lineage>
        <taxon>Bacteria</taxon>
        <taxon>Bacillati</taxon>
        <taxon>Bacillota</taxon>
        <taxon>Bacilli</taxon>
        <taxon>Bacillales</taxon>
        <taxon>Bacillaceae</taxon>
        <taxon>Halalkalibacter</taxon>
    </lineage>
</organism>
<dbReference type="AlphaFoldDB" id="W4Q3Z7"/>
<proteinExistence type="predicted"/>
<dbReference type="RefSeq" id="WP_034746738.1">
    <property type="nucleotide sequence ID" value="NZ_BAUT01000029.1"/>
</dbReference>
<dbReference type="Proteomes" id="UP000018890">
    <property type="component" value="Unassembled WGS sequence"/>
</dbReference>
<dbReference type="EMBL" id="BAUT01000029">
    <property type="protein sequence ID" value="GAE26680.1"/>
    <property type="molecule type" value="Genomic_DNA"/>
</dbReference>
<evidence type="ECO:0008006" key="4">
    <source>
        <dbReference type="Google" id="ProtNLM"/>
    </source>
</evidence>
<evidence type="ECO:0000313" key="2">
    <source>
        <dbReference type="EMBL" id="GAE26680.1"/>
    </source>
</evidence>
<keyword evidence="3" id="KW-1185">Reference proteome</keyword>
<protein>
    <recommendedName>
        <fullName evidence="4">DUF2281 domain-containing protein</fullName>
    </recommendedName>
</protein>
<sequence length="84" mass="9795">MAISNDKLYDLVSKLPEEAKKSAYDYLKYLTVSHTRPNWDQISKLEPDDTPLSKEEERQLKNNSEFLSWEDAMNELNLPSDTES</sequence>